<feature type="binding site" evidence="6">
    <location>
        <position position="123"/>
    </location>
    <ligand>
        <name>Zn(2+)</name>
        <dbReference type="ChEBI" id="CHEBI:29105"/>
    </ligand>
</feature>
<evidence type="ECO:0000256" key="4">
    <source>
        <dbReference type="ARBA" id="ARBA00022989"/>
    </source>
</evidence>
<feature type="transmembrane region" description="Helical" evidence="8">
    <location>
        <begin position="202"/>
        <end position="223"/>
    </location>
</feature>
<accession>A0A0P4VU88</accession>
<evidence type="ECO:0000256" key="3">
    <source>
        <dbReference type="ARBA" id="ARBA00022692"/>
    </source>
</evidence>
<evidence type="ECO:0000256" key="7">
    <source>
        <dbReference type="SAM" id="MobiDB-lite"/>
    </source>
</evidence>
<comment type="similarity">
    <text evidence="2">Belongs to the ADIPOR family.</text>
</comment>
<feature type="compositionally biased region" description="Polar residues" evidence="7">
    <location>
        <begin position="341"/>
        <end position="403"/>
    </location>
</feature>
<keyword evidence="3 8" id="KW-0812">Transmembrane</keyword>
<feature type="region of interest" description="Disordered" evidence="7">
    <location>
        <begin position="340"/>
        <end position="412"/>
    </location>
</feature>
<organism evidence="9">
    <name type="scientific">Scylla olivacea</name>
    <name type="common">Orange mud crab</name>
    <name type="synonym">Cancer olivacea</name>
    <dbReference type="NCBI Taxonomy" id="85551"/>
    <lineage>
        <taxon>Eukaryota</taxon>
        <taxon>Metazoa</taxon>
        <taxon>Ecdysozoa</taxon>
        <taxon>Arthropoda</taxon>
        <taxon>Crustacea</taxon>
        <taxon>Multicrustacea</taxon>
        <taxon>Malacostraca</taxon>
        <taxon>Eumalacostraca</taxon>
        <taxon>Eucarida</taxon>
        <taxon>Decapoda</taxon>
        <taxon>Pleocyemata</taxon>
        <taxon>Brachyura</taxon>
        <taxon>Eubrachyura</taxon>
        <taxon>Portunoidea</taxon>
        <taxon>Portunidae</taxon>
        <taxon>Portuninae</taxon>
        <taxon>Scylla</taxon>
    </lineage>
</organism>
<protein>
    <submittedName>
        <fullName evidence="9">Uncharacterized protein</fullName>
    </submittedName>
</protein>
<dbReference type="Pfam" id="PF03006">
    <property type="entry name" value="HlyIII"/>
    <property type="match status" value="1"/>
</dbReference>
<feature type="binding site" evidence="6">
    <location>
        <position position="276"/>
    </location>
    <ligand>
        <name>Zn(2+)</name>
        <dbReference type="ChEBI" id="CHEBI:29105"/>
    </ligand>
</feature>
<dbReference type="PANTHER" id="PTHR20855">
    <property type="entry name" value="ADIPOR/PROGESTIN RECEPTOR-RELATED"/>
    <property type="match status" value="1"/>
</dbReference>
<feature type="transmembrane region" description="Helical" evidence="8">
    <location>
        <begin position="137"/>
        <end position="156"/>
    </location>
</feature>
<reference evidence="9" key="1">
    <citation type="submission" date="2015-09" db="EMBL/GenBank/DDBJ databases">
        <title>Scylla olivacea transcriptome.</title>
        <authorList>
            <person name="Ikhwanuddin M."/>
        </authorList>
    </citation>
    <scope>NUCLEOTIDE SEQUENCE</scope>
</reference>
<dbReference type="AlphaFoldDB" id="A0A0P4VU88"/>
<comment type="subcellular location">
    <subcellularLocation>
        <location evidence="1">Membrane</location>
        <topology evidence="1">Multi-pass membrane protein</topology>
    </subcellularLocation>
</comment>
<dbReference type="EMBL" id="GDRN01096508">
    <property type="protein sequence ID" value="JAI59326.1"/>
    <property type="molecule type" value="Transcribed_RNA"/>
</dbReference>
<feature type="binding site" evidence="6">
    <location>
        <position position="272"/>
    </location>
    <ligand>
        <name>Zn(2+)</name>
        <dbReference type="ChEBI" id="CHEBI:29105"/>
    </ligand>
</feature>
<dbReference type="GO" id="GO:0038023">
    <property type="term" value="F:signaling receptor activity"/>
    <property type="evidence" value="ECO:0007669"/>
    <property type="project" value="TreeGrafter"/>
</dbReference>
<feature type="transmembrane region" description="Helical" evidence="8">
    <location>
        <begin position="73"/>
        <end position="94"/>
    </location>
</feature>
<dbReference type="PANTHER" id="PTHR20855:SF143">
    <property type="entry name" value="MEMBRANE PROGESTIN RECEPTOR EPSILON"/>
    <property type="match status" value="1"/>
</dbReference>
<feature type="transmembrane region" description="Helical" evidence="8">
    <location>
        <begin position="100"/>
        <end position="125"/>
    </location>
</feature>
<keyword evidence="6" id="KW-0479">Metal-binding</keyword>
<dbReference type="InterPro" id="IPR004254">
    <property type="entry name" value="AdipoR/HlyIII-related"/>
</dbReference>
<name>A0A0P4VU88_SCYOL</name>
<dbReference type="GO" id="GO:0016020">
    <property type="term" value="C:membrane"/>
    <property type="evidence" value="ECO:0007669"/>
    <property type="project" value="UniProtKB-SubCell"/>
</dbReference>
<evidence type="ECO:0000256" key="2">
    <source>
        <dbReference type="ARBA" id="ARBA00007018"/>
    </source>
</evidence>
<evidence type="ECO:0000256" key="1">
    <source>
        <dbReference type="ARBA" id="ARBA00004141"/>
    </source>
</evidence>
<sequence length="412" mass="45895">MLPNVGYITGRLRDARNVTGRIREAGRIHIRRVEEVSETLREPGIITGYRHENCSVLQAIASLFNATNETVNFWTHFLAAVYFAWLAVSLSSILPLFGDVYLHPLTCYLVAACCYPLTSCLAHAFSCLSITATHICFFVDYLAISMYSWAVAYLYFSYCFPPHLRDTWFAAIFLPVAAANSVVATLCASHSRFIRDPLLQKALRVAAFVVPYVWDSIPLLVWLRTCEEASCGESRLYHLSQFACVVVASFFYGSHFPERLAPGRFDYLGHSHNMLHVFSILATNEQLRAVLLDLRRRRQELHAAAWLPSPAWATRATPLLLLANLAIVLVFTRRLARPHANQGTVGNHTPSQPAGNTHMPTQPSVTTHTPIQLLPVNTHTPTQSSSNTHTPSQSPVGTPTISHAHTGHLKVQ</sequence>
<keyword evidence="6" id="KW-0862">Zinc</keyword>
<evidence type="ECO:0000313" key="9">
    <source>
        <dbReference type="EMBL" id="JAI59326.1"/>
    </source>
</evidence>
<evidence type="ECO:0000256" key="8">
    <source>
        <dbReference type="SAM" id="Phobius"/>
    </source>
</evidence>
<evidence type="ECO:0000256" key="6">
    <source>
        <dbReference type="PIRSR" id="PIRSR604254-1"/>
    </source>
</evidence>
<proteinExistence type="inferred from homology"/>
<keyword evidence="4 8" id="KW-1133">Transmembrane helix</keyword>
<feature type="transmembrane region" description="Helical" evidence="8">
    <location>
        <begin position="312"/>
        <end position="332"/>
    </location>
</feature>
<feature type="transmembrane region" description="Helical" evidence="8">
    <location>
        <begin position="168"/>
        <end position="190"/>
    </location>
</feature>
<dbReference type="GO" id="GO:0046872">
    <property type="term" value="F:metal ion binding"/>
    <property type="evidence" value="ECO:0007669"/>
    <property type="project" value="UniProtKB-KW"/>
</dbReference>
<keyword evidence="5 8" id="KW-0472">Membrane</keyword>
<evidence type="ECO:0000256" key="5">
    <source>
        <dbReference type="ARBA" id="ARBA00023136"/>
    </source>
</evidence>